<evidence type="ECO:0000313" key="1">
    <source>
        <dbReference type="EMBL" id="KKM00732.1"/>
    </source>
</evidence>
<proteinExistence type="predicted"/>
<sequence length="129" mass="15135">MSDQPTIVEIYECYIYFVYDCHTRDGEKVRRESSMKVLFTALDLNIAIRDGVRAAKNINFNDLYPDENAYLCCVKIYRNYIGPINEKGESHEIRGFTVFEWKCDWPGSLQEYIKMKTEENKEKKNVGGI</sequence>
<protein>
    <submittedName>
        <fullName evidence="1">Uncharacterized protein</fullName>
    </submittedName>
</protein>
<reference evidence="1" key="1">
    <citation type="journal article" date="2015" name="Nature">
        <title>Complex archaea that bridge the gap between prokaryotes and eukaryotes.</title>
        <authorList>
            <person name="Spang A."/>
            <person name="Saw J.H."/>
            <person name="Jorgensen S.L."/>
            <person name="Zaremba-Niedzwiedzka K."/>
            <person name="Martijn J."/>
            <person name="Lind A.E."/>
            <person name="van Eijk R."/>
            <person name="Schleper C."/>
            <person name="Guy L."/>
            <person name="Ettema T.J."/>
        </authorList>
    </citation>
    <scope>NUCLEOTIDE SEQUENCE</scope>
</reference>
<accession>A0A0F9HC91</accession>
<organism evidence="1">
    <name type="scientific">marine sediment metagenome</name>
    <dbReference type="NCBI Taxonomy" id="412755"/>
    <lineage>
        <taxon>unclassified sequences</taxon>
        <taxon>metagenomes</taxon>
        <taxon>ecological metagenomes</taxon>
    </lineage>
</organism>
<gene>
    <name evidence="1" type="ORF">LCGC14_1801520</name>
</gene>
<dbReference type="AlphaFoldDB" id="A0A0F9HC91"/>
<comment type="caution">
    <text evidence="1">The sequence shown here is derived from an EMBL/GenBank/DDBJ whole genome shotgun (WGS) entry which is preliminary data.</text>
</comment>
<name>A0A0F9HC91_9ZZZZ</name>
<dbReference type="EMBL" id="LAZR01017364">
    <property type="protein sequence ID" value="KKM00732.1"/>
    <property type="molecule type" value="Genomic_DNA"/>
</dbReference>